<dbReference type="RefSeq" id="WP_129046070.1">
    <property type="nucleotide sequence ID" value="NZ_SDHX01000001.1"/>
</dbReference>
<evidence type="ECO:0000313" key="3">
    <source>
        <dbReference type="EMBL" id="RXK54706.1"/>
    </source>
</evidence>
<name>A0A4Q1C7C5_9BACT</name>
<dbReference type="AlphaFoldDB" id="A0A4Q1C7C5"/>
<feature type="domain" description="Glucose/Sorbosone dehydrogenase" evidence="2">
    <location>
        <begin position="241"/>
        <end position="389"/>
    </location>
</feature>
<dbReference type="Gene3D" id="2.120.10.30">
    <property type="entry name" value="TolB, C-terminal domain"/>
    <property type="match status" value="1"/>
</dbReference>
<organism evidence="3 4">
    <name type="scientific">Oleiharenicola lentus</name>
    <dbReference type="NCBI Taxonomy" id="2508720"/>
    <lineage>
        <taxon>Bacteria</taxon>
        <taxon>Pseudomonadati</taxon>
        <taxon>Verrucomicrobiota</taxon>
        <taxon>Opitutia</taxon>
        <taxon>Opitutales</taxon>
        <taxon>Opitutaceae</taxon>
        <taxon>Oleiharenicola</taxon>
    </lineage>
</organism>
<dbReference type="EMBL" id="SDHX01000001">
    <property type="protein sequence ID" value="RXK54706.1"/>
    <property type="molecule type" value="Genomic_DNA"/>
</dbReference>
<dbReference type="InterPro" id="IPR011042">
    <property type="entry name" value="6-blade_b-propeller_TolB-like"/>
</dbReference>
<evidence type="ECO:0000259" key="2">
    <source>
        <dbReference type="Pfam" id="PF07995"/>
    </source>
</evidence>
<proteinExistence type="predicted"/>
<dbReference type="PANTHER" id="PTHR19328">
    <property type="entry name" value="HEDGEHOG-INTERACTING PROTEIN"/>
    <property type="match status" value="1"/>
</dbReference>
<protein>
    <recommendedName>
        <fullName evidence="2">Glucose/Sorbosone dehydrogenase domain-containing protein</fullName>
    </recommendedName>
</protein>
<dbReference type="Proteomes" id="UP000290218">
    <property type="component" value="Unassembled WGS sequence"/>
</dbReference>
<accession>A0A4Q1C7C5</accession>
<comment type="caution">
    <text evidence="3">The sequence shown here is derived from an EMBL/GenBank/DDBJ whole genome shotgun (WGS) entry which is preliminary data.</text>
</comment>
<feature type="domain" description="Glucose/Sorbosone dehydrogenase" evidence="2">
    <location>
        <begin position="52"/>
        <end position="207"/>
    </location>
</feature>
<dbReference type="PANTHER" id="PTHR19328:SF75">
    <property type="entry name" value="ALDOSE SUGAR DEHYDROGENASE YLII"/>
    <property type="match status" value="1"/>
</dbReference>
<gene>
    <name evidence="3" type="ORF">ESB00_02080</name>
</gene>
<sequence>MRQTHVGYRTEIGLAGRRALALVVALTASLVPARGQTTAYRTETAFPGITFNQPLGFATPPRETDRLFVLEKPGRIQVITGLGGTPAKQLFLDLTGRVVADGEGGVLGLAFHPNFANNRFFYVFYTTNATTAAGTGLHDRVSRFTALAAPASNADILATEVPLISQFDEASNHNGGDLHFGPDNYLYIALGDEGGSNDQYNNSQRIDKDFFAGLLRIDVDQLADNLPPNPHPAVHAGTYRIPVDNPFVGAATFNGQAVNRASVRDEFWAVGLRNPWKFSFDVPTGRLLLGDVGQGAREEINLIVRGGNYGWSYREGLVAGPRSNPPAAAVFVDPIWDADRTTAGSITGGVVYRGSRFPDLAGRYIFGDYVRDRIFAMTIPVAGSVTVETLLTEDSPVAFGTDPRNGDVLIASIGAGAIRRLVSDATQPPSPPPPVVQPPTTPPPTSGGGGNGGGGGGSVSGWFLALLAGLGVLRFWRNQPVHRP</sequence>
<dbReference type="OrthoDB" id="188778at2"/>
<reference evidence="3 4" key="1">
    <citation type="submission" date="2019-01" db="EMBL/GenBank/DDBJ databases">
        <title>Lacunisphaera sp. strain TWA-58.</title>
        <authorList>
            <person name="Chen W.-M."/>
        </authorList>
    </citation>
    <scope>NUCLEOTIDE SEQUENCE [LARGE SCALE GENOMIC DNA]</scope>
    <source>
        <strain evidence="3 4">TWA-58</strain>
    </source>
</reference>
<dbReference type="InterPro" id="IPR011041">
    <property type="entry name" value="Quinoprot_gluc/sorb_DH_b-prop"/>
</dbReference>
<dbReference type="Pfam" id="PF07995">
    <property type="entry name" value="GSDH"/>
    <property type="match status" value="2"/>
</dbReference>
<dbReference type="SUPFAM" id="SSF50952">
    <property type="entry name" value="Soluble quinoprotein glucose dehydrogenase"/>
    <property type="match status" value="1"/>
</dbReference>
<keyword evidence="4" id="KW-1185">Reference proteome</keyword>
<evidence type="ECO:0000313" key="4">
    <source>
        <dbReference type="Proteomes" id="UP000290218"/>
    </source>
</evidence>
<evidence type="ECO:0000256" key="1">
    <source>
        <dbReference type="SAM" id="MobiDB-lite"/>
    </source>
</evidence>
<dbReference type="InterPro" id="IPR012938">
    <property type="entry name" value="Glc/Sorbosone_DH"/>
</dbReference>
<feature type="region of interest" description="Disordered" evidence="1">
    <location>
        <begin position="423"/>
        <end position="454"/>
    </location>
</feature>
<feature type="compositionally biased region" description="Pro residues" evidence="1">
    <location>
        <begin position="428"/>
        <end position="445"/>
    </location>
</feature>